<dbReference type="AlphaFoldDB" id="A0A1M2VIA7"/>
<comment type="caution">
    <text evidence="1">The sequence shown here is derived from an EMBL/GenBank/DDBJ whole genome shotgun (WGS) entry which is preliminary data.</text>
</comment>
<sequence length="104" mass="11547">MLLQFPPHFVSNLAVAKYAAELCPEGFTFLAISSVGREADAWTGIATPEELAGFQAVVASFRTYAPYWDGVRSRPRRLLSVVERAIVKDTGAFLSHWGNQTFLR</sequence>
<evidence type="ECO:0000313" key="1">
    <source>
        <dbReference type="EMBL" id="OJT07315.1"/>
    </source>
</evidence>
<dbReference type="OMA" id="ANAPYYV"/>
<organism evidence="1 2">
    <name type="scientific">Trametes pubescens</name>
    <name type="common">White-rot fungus</name>
    <dbReference type="NCBI Taxonomy" id="154538"/>
    <lineage>
        <taxon>Eukaryota</taxon>
        <taxon>Fungi</taxon>
        <taxon>Dikarya</taxon>
        <taxon>Basidiomycota</taxon>
        <taxon>Agaricomycotina</taxon>
        <taxon>Agaricomycetes</taxon>
        <taxon>Polyporales</taxon>
        <taxon>Polyporaceae</taxon>
        <taxon>Trametes</taxon>
    </lineage>
</organism>
<reference evidence="1 2" key="1">
    <citation type="submission" date="2016-10" db="EMBL/GenBank/DDBJ databases">
        <title>Genome sequence of the basidiomycete white-rot fungus Trametes pubescens.</title>
        <authorList>
            <person name="Makela M.R."/>
            <person name="Granchi Z."/>
            <person name="Peng M."/>
            <person name="De Vries R.P."/>
            <person name="Grigoriev I."/>
            <person name="Riley R."/>
            <person name="Hilden K."/>
        </authorList>
    </citation>
    <scope>NUCLEOTIDE SEQUENCE [LARGE SCALE GENOMIC DNA]</scope>
    <source>
        <strain evidence="1 2">FBCC735</strain>
    </source>
</reference>
<proteinExistence type="predicted"/>
<protein>
    <submittedName>
        <fullName evidence="1">Uncharacterized protein</fullName>
    </submittedName>
</protein>
<dbReference type="EMBL" id="MNAD01001193">
    <property type="protein sequence ID" value="OJT07315.1"/>
    <property type="molecule type" value="Genomic_DNA"/>
</dbReference>
<name>A0A1M2VIA7_TRAPU</name>
<dbReference type="OrthoDB" id="9876299at2759"/>
<evidence type="ECO:0000313" key="2">
    <source>
        <dbReference type="Proteomes" id="UP000184267"/>
    </source>
</evidence>
<gene>
    <name evidence="1" type="ORF">TRAPUB_1833</name>
</gene>
<accession>A0A1M2VIA7</accession>
<keyword evidence="2" id="KW-1185">Reference proteome</keyword>
<dbReference type="Proteomes" id="UP000184267">
    <property type="component" value="Unassembled WGS sequence"/>
</dbReference>